<dbReference type="SUPFAM" id="SSF49899">
    <property type="entry name" value="Concanavalin A-like lectins/glucanases"/>
    <property type="match status" value="1"/>
</dbReference>
<evidence type="ECO:0000256" key="4">
    <source>
        <dbReference type="RuleBase" id="RU362110"/>
    </source>
</evidence>
<dbReference type="SUPFAM" id="SSF75005">
    <property type="entry name" value="Arabinanase/levansucrase/invertase"/>
    <property type="match status" value="1"/>
</dbReference>
<dbReference type="InterPro" id="IPR013320">
    <property type="entry name" value="ConA-like_dom_sf"/>
</dbReference>
<dbReference type="InterPro" id="IPR023296">
    <property type="entry name" value="Glyco_hydro_beta-prop_sf"/>
</dbReference>
<feature type="domain" description="Glycosyl hydrolase family 32 C-terminal" evidence="6">
    <location>
        <begin position="353"/>
        <end position="479"/>
    </location>
</feature>
<dbReference type="AlphaFoldDB" id="A0A6J4HBV6"/>
<dbReference type="Gene3D" id="2.60.120.560">
    <property type="entry name" value="Exo-inulinase, domain 1"/>
    <property type="match status" value="1"/>
</dbReference>
<dbReference type="PANTHER" id="PTHR42800">
    <property type="entry name" value="EXOINULINASE INUD (AFU_ORTHOLOGUE AFUA_5G00480)"/>
    <property type="match status" value="1"/>
</dbReference>
<dbReference type="EMBL" id="CADCTO010000049">
    <property type="protein sequence ID" value="CAA9219151.1"/>
    <property type="molecule type" value="Genomic_DNA"/>
</dbReference>
<evidence type="ECO:0000259" key="6">
    <source>
        <dbReference type="Pfam" id="PF08244"/>
    </source>
</evidence>
<sequence length="485" mass="53237">MPPQDDTDTMDYRPRYHFTPPAHWMNDPNGLVFYDGEYHLFYQYVPDGRQHWGHAVSADLVRWSHLPVALEADATGNIWSGSAVVDADDTSGFFAGGSGLVAIFTHQNRATPPGGPQVQSIAWSADRGRTWTKYENNPVLPNPGVADFRDPKVCWHPATRRWVMALAVKDRIRFYTSPDLKEWAFGSEFGADHGSHAGVWECPDLFPLAVDGDEGDTRWVLIVSISGPGGSQTQYFVGDFDGATFTSANPADTVLWADYGRDNYAAVSWSGVPESDGRRLWIGWMSNWIYAHKTPTDPWQGAMTVPRELSLRTLPEGARLLQTPVGELQGLRAESHRLPEQQVAPAAPLVVQDMNEAMEILAAFAPSTATGFGLRVVGAGGQETVIGYDVLEQALYVDRTRSGNVTFSEHFPGRHEGPLAPTEDGSVLLHVFLDRCSVEVFGNGGVTVITDLVFPESEARTLEIWAQGGTATLRSLDLYALDAAF</sequence>
<reference evidence="7" key="1">
    <citation type="submission" date="2020-02" db="EMBL/GenBank/DDBJ databases">
        <authorList>
            <person name="Meier V. D."/>
        </authorList>
    </citation>
    <scope>NUCLEOTIDE SEQUENCE</scope>
    <source>
        <strain evidence="7">AVDCRST_MAG63</strain>
    </source>
</reference>
<dbReference type="GO" id="GO:0005987">
    <property type="term" value="P:sucrose catabolic process"/>
    <property type="evidence" value="ECO:0007669"/>
    <property type="project" value="TreeGrafter"/>
</dbReference>
<comment type="similarity">
    <text evidence="1 4">Belongs to the glycosyl hydrolase 32 family.</text>
</comment>
<evidence type="ECO:0000256" key="3">
    <source>
        <dbReference type="ARBA" id="ARBA00023295"/>
    </source>
</evidence>
<dbReference type="Pfam" id="PF08244">
    <property type="entry name" value="Glyco_hydro_32C"/>
    <property type="match status" value="1"/>
</dbReference>
<dbReference type="GO" id="GO:0004575">
    <property type="term" value="F:sucrose alpha-glucosidase activity"/>
    <property type="evidence" value="ECO:0007669"/>
    <property type="project" value="TreeGrafter"/>
</dbReference>
<evidence type="ECO:0000259" key="5">
    <source>
        <dbReference type="Pfam" id="PF00251"/>
    </source>
</evidence>
<dbReference type="PANTHER" id="PTHR42800:SF1">
    <property type="entry name" value="EXOINULINASE INUD (AFU_ORTHOLOGUE AFUA_5G00480)"/>
    <property type="match status" value="1"/>
</dbReference>
<dbReference type="InterPro" id="IPR018053">
    <property type="entry name" value="Glyco_hydro_32_AS"/>
</dbReference>
<dbReference type="GO" id="GO:0005737">
    <property type="term" value="C:cytoplasm"/>
    <property type="evidence" value="ECO:0007669"/>
    <property type="project" value="TreeGrafter"/>
</dbReference>
<dbReference type="CDD" id="cd18622">
    <property type="entry name" value="GH32_Inu-like"/>
    <property type="match status" value="1"/>
</dbReference>
<dbReference type="InterPro" id="IPR013148">
    <property type="entry name" value="Glyco_hydro_32_N"/>
</dbReference>
<feature type="domain" description="Glycosyl hydrolase family 32 N-terminal" evidence="5">
    <location>
        <begin position="17"/>
        <end position="324"/>
    </location>
</feature>
<evidence type="ECO:0000313" key="7">
    <source>
        <dbReference type="EMBL" id="CAA9219151.1"/>
    </source>
</evidence>
<name>A0A6J4HBV6_9BACT</name>
<dbReference type="InterPro" id="IPR001362">
    <property type="entry name" value="Glyco_hydro_32"/>
</dbReference>
<dbReference type="InterPro" id="IPR013189">
    <property type="entry name" value="Glyco_hydro_32_C"/>
</dbReference>
<dbReference type="SMART" id="SM00640">
    <property type="entry name" value="Glyco_32"/>
    <property type="match status" value="1"/>
</dbReference>
<dbReference type="PROSITE" id="PS00609">
    <property type="entry name" value="GLYCOSYL_HYDROL_F32"/>
    <property type="match status" value="1"/>
</dbReference>
<protein>
    <submittedName>
        <fullName evidence="7">GH32</fullName>
        <ecNumber evidence="7">3.2.1.65</ecNumber>
    </submittedName>
</protein>
<dbReference type="GO" id="GO:0031219">
    <property type="term" value="F:levanase activity"/>
    <property type="evidence" value="ECO:0007669"/>
    <property type="project" value="UniProtKB-EC"/>
</dbReference>
<dbReference type="EC" id="3.2.1.65" evidence="7"/>
<evidence type="ECO:0000256" key="2">
    <source>
        <dbReference type="ARBA" id="ARBA00022801"/>
    </source>
</evidence>
<gene>
    <name evidence="7" type="ORF">AVDCRST_MAG63-390</name>
</gene>
<accession>A0A6J4HBV6</accession>
<organism evidence="7">
    <name type="scientific">uncultured Armatimonadetes bacterium</name>
    <dbReference type="NCBI Taxonomy" id="157466"/>
    <lineage>
        <taxon>Bacteria</taxon>
        <taxon>Bacillati</taxon>
        <taxon>Armatimonadota</taxon>
        <taxon>environmental samples</taxon>
    </lineage>
</organism>
<keyword evidence="3 4" id="KW-0326">Glycosidase</keyword>
<dbReference type="Gene3D" id="2.115.10.20">
    <property type="entry name" value="Glycosyl hydrolase domain, family 43"/>
    <property type="match status" value="1"/>
</dbReference>
<keyword evidence="2 4" id="KW-0378">Hydrolase</keyword>
<proteinExistence type="inferred from homology"/>
<evidence type="ECO:0000256" key="1">
    <source>
        <dbReference type="ARBA" id="ARBA00009902"/>
    </source>
</evidence>
<dbReference type="Pfam" id="PF00251">
    <property type="entry name" value="Glyco_hydro_32N"/>
    <property type="match status" value="1"/>
</dbReference>